<dbReference type="Proteomes" id="UP000319204">
    <property type="component" value="Unassembled WGS sequence"/>
</dbReference>
<evidence type="ECO:0000313" key="1">
    <source>
        <dbReference type="EMBL" id="KAB5490904.1"/>
    </source>
</evidence>
<accession>A0A5N5IX35</accession>
<reference evidence="1" key="1">
    <citation type="submission" date="2019-10" db="EMBL/GenBank/DDBJ databases">
        <title>Muricauda hadale sp. nov., a piezophilic bacterium isolated from hadopelagic water of the Mariana Trench.</title>
        <authorList>
            <person name="Wei Y."/>
        </authorList>
    </citation>
    <scope>NUCLEOTIDE SEQUENCE [LARGE SCALE GENOMIC DNA]</scope>
    <source>
        <strain evidence="1">MT-229</strain>
    </source>
</reference>
<proteinExistence type="predicted"/>
<gene>
    <name evidence="1" type="ORF">FOT42_005600</name>
</gene>
<dbReference type="EMBL" id="VNIK02000002">
    <property type="protein sequence ID" value="KAB5490904.1"/>
    <property type="molecule type" value="Genomic_DNA"/>
</dbReference>
<dbReference type="RefSeq" id="WP_151889594.1">
    <property type="nucleotide sequence ID" value="NZ_VNIK02000002.1"/>
</dbReference>
<evidence type="ECO:0000313" key="2">
    <source>
        <dbReference type="Proteomes" id="UP000319204"/>
    </source>
</evidence>
<organism evidence="1 2">
    <name type="scientific">Flagellimonas hadalis</name>
    <dbReference type="NCBI Taxonomy" id="2597517"/>
    <lineage>
        <taxon>Bacteria</taxon>
        <taxon>Pseudomonadati</taxon>
        <taxon>Bacteroidota</taxon>
        <taxon>Flavobacteriia</taxon>
        <taxon>Flavobacteriales</taxon>
        <taxon>Flavobacteriaceae</taxon>
        <taxon>Flagellimonas</taxon>
    </lineage>
</organism>
<protein>
    <recommendedName>
        <fullName evidence="3">Lipoprotein</fullName>
    </recommendedName>
</protein>
<sequence length="165" mass="18776">MQKLLGILLLFSVLLGCKKTEPASAETTGEELAFNYQKLPQKTVINEKATAIVETWEEFKALNTSMDVLYKATNNEDLSLAIDDLIEKEKAMEAGQYPELFDTFQVKSRQMVLRTYLYKTKAAILEKQPTTEPAVQMLDAYNAMRKQLNVIISSQFDVKLILDEE</sequence>
<dbReference type="PROSITE" id="PS51257">
    <property type="entry name" value="PROKAR_LIPOPROTEIN"/>
    <property type="match status" value="1"/>
</dbReference>
<comment type="caution">
    <text evidence="1">The sequence shown here is derived from an EMBL/GenBank/DDBJ whole genome shotgun (WGS) entry which is preliminary data.</text>
</comment>
<evidence type="ECO:0008006" key="3">
    <source>
        <dbReference type="Google" id="ProtNLM"/>
    </source>
</evidence>
<dbReference type="OrthoDB" id="1443520at2"/>
<keyword evidence="2" id="KW-1185">Reference proteome</keyword>
<dbReference type="AlphaFoldDB" id="A0A5N5IX35"/>
<name>A0A5N5IX35_9FLAO</name>